<dbReference type="AlphaFoldDB" id="I5C8A9"/>
<keyword evidence="2" id="KW-1185">Reference proteome</keyword>
<dbReference type="Proteomes" id="UP000005551">
    <property type="component" value="Unassembled WGS sequence"/>
</dbReference>
<evidence type="ECO:0000313" key="2">
    <source>
        <dbReference type="Proteomes" id="UP000005551"/>
    </source>
</evidence>
<reference evidence="1 2" key="1">
    <citation type="submission" date="2012-05" db="EMBL/GenBank/DDBJ databases">
        <title>Genome sequence of Nitritalea halalkaliphila LW7.</title>
        <authorList>
            <person name="Jangir P.K."/>
            <person name="Singh A."/>
            <person name="Shivaji S."/>
            <person name="Sharma R."/>
        </authorList>
    </citation>
    <scope>NUCLEOTIDE SEQUENCE [LARGE SCALE GENOMIC DNA]</scope>
    <source>
        <strain evidence="1 2">LW7</strain>
    </source>
</reference>
<proteinExistence type="predicted"/>
<sequence length="240" mass="28342">MEKLTDNWIAEGWMDMEYKKYLLLAYLKHVSGRFREVKLYPPLADLIYHYQKLTSMQAQKDRLRDAFPKRILGPDPEKMAWKYGSAIPDDEAIQVLEELLHYAIPQLKKYIEEGKTIYDFLEEEMEFSPVGITPLYRQEGYAILGSKEEKHLHIYRYKVGIFTQARDSFKGIMMQFVQSIRRSLADTVEAIKLRLIREYRDLPNPAVYSILSNRSIPLQETFLPMSKRLLLIHLSEEEKS</sequence>
<comment type="caution">
    <text evidence="1">The sequence shown here is derived from an EMBL/GenBank/DDBJ whole genome shotgun (WGS) entry which is preliminary data.</text>
</comment>
<dbReference type="OrthoDB" id="1523307at2"/>
<organism evidence="1 2">
    <name type="scientific">Nitritalea halalkaliphila LW7</name>
    <dbReference type="NCBI Taxonomy" id="1189621"/>
    <lineage>
        <taxon>Bacteria</taxon>
        <taxon>Pseudomonadati</taxon>
        <taxon>Bacteroidota</taxon>
        <taxon>Cytophagia</taxon>
        <taxon>Cytophagales</taxon>
        <taxon>Cyclobacteriaceae</taxon>
        <taxon>Nitritalea</taxon>
    </lineage>
</organism>
<protein>
    <submittedName>
        <fullName evidence="1">Uncharacterized protein</fullName>
    </submittedName>
</protein>
<evidence type="ECO:0000313" key="1">
    <source>
        <dbReference type="EMBL" id="EIM78061.1"/>
    </source>
</evidence>
<dbReference type="STRING" id="1189621.A3SI_04552"/>
<dbReference type="EMBL" id="AJYA01000009">
    <property type="protein sequence ID" value="EIM78061.1"/>
    <property type="molecule type" value="Genomic_DNA"/>
</dbReference>
<name>I5C8A9_9BACT</name>
<dbReference type="RefSeq" id="WP_009053704.1">
    <property type="nucleotide sequence ID" value="NZ_AJYA01000009.1"/>
</dbReference>
<gene>
    <name evidence="1" type="ORF">A3SI_04552</name>
</gene>
<accession>I5C8A9</accession>